<accession>A0ACB8QPP8</accession>
<proteinExistence type="predicted"/>
<keyword evidence="2" id="KW-1185">Reference proteome</keyword>
<organism evidence="1 2">
    <name type="scientific">Vararia minispora EC-137</name>
    <dbReference type="NCBI Taxonomy" id="1314806"/>
    <lineage>
        <taxon>Eukaryota</taxon>
        <taxon>Fungi</taxon>
        <taxon>Dikarya</taxon>
        <taxon>Basidiomycota</taxon>
        <taxon>Agaricomycotina</taxon>
        <taxon>Agaricomycetes</taxon>
        <taxon>Russulales</taxon>
        <taxon>Lachnocladiaceae</taxon>
        <taxon>Vararia</taxon>
    </lineage>
</organism>
<reference evidence="1" key="2">
    <citation type="journal article" date="2022" name="New Phytol.">
        <title>Evolutionary transition to the ectomycorrhizal habit in the genomes of a hyperdiverse lineage of mushroom-forming fungi.</title>
        <authorList>
            <person name="Looney B."/>
            <person name="Miyauchi S."/>
            <person name="Morin E."/>
            <person name="Drula E."/>
            <person name="Courty P.E."/>
            <person name="Kohler A."/>
            <person name="Kuo A."/>
            <person name="LaButti K."/>
            <person name="Pangilinan J."/>
            <person name="Lipzen A."/>
            <person name="Riley R."/>
            <person name="Andreopoulos W."/>
            <person name="He G."/>
            <person name="Johnson J."/>
            <person name="Nolan M."/>
            <person name="Tritt A."/>
            <person name="Barry K.W."/>
            <person name="Grigoriev I.V."/>
            <person name="Nagy L.G."/>
            <person name="Hibbett D."/>
            <person name="Henrissat B."/>
            <person name="Matheny P.B."/>
            <person name="Labbe J."/>
            <person name="Martin F.M."/>
        </authorList>
    </citation>
    <scope>NUCLEOTIDE SEQUENCE</scope>
    <source>
        <strain evidence="1">EC-137</strain>
    </source>
</reference>
<protein>
    <submittedName>
        <fullName evidence="1">RNA dependent RNA polymerase-domain-containing protein</fullName>
    </submittedName>
</protein>
<dbReference type="Proteomes" id="UP000814128">
    <property type="component" value="Unassembled WGS sequence"/>
</dbReference>
<gene>
    <name evidence="1" type="ORF">K488DRAFT_46899</name>
</gene>
<evidence type="ECO:0000313" key="1">
    <source>
        <dbReference type="EMBL" id="KAI0033844.1"/>
    </source>
</evidence>
<name>A0ACB8QPP8_9AGAM</name>
<sequence length="946" mass="105185">MHYLDEAGIAFGVQYELARGVQLKRWSWDYVTPERVELLKGLHAEVVPKLCEIMGSNRIDPLHSMAAIWEEYDREQAAILEDKGRGLGLVPETFYDFEDWYGGRIQQVIRLEAHSNGPRPYSLHLEPPEMKRSFRIARLVSSRRILVVKTSTKSEKGKKKSQYPPGDILARRFILLGRVYVPFCAKDGHVYMVETNEDFGRTPRVAQGDFSRLSFRDFVRVNNPISLNSSQPISKWVTRFDLGTSTSVPVLEFMPENIFFIDDIVADGCIPGTKVPPEKCMTDGGGFLNGAAATLIAERMHLASRPTAIQGRIAGSKGVWVLHPEDKLITEPPRIWIRASQQKIALSDLAAPDARCHRIFDLVQPSRVTTPARLSMQLILNMSHNGVPDDVFIKLLDASLREETTVFTDWSGPYAMPLLWAAVGRAGNIPAVRLQRLLPTGAARAMGIASRFDMERTADGAAADVFDQSESQTDAPSGRSGPDTLHETVMELIQAGFRPDESSYLHQKLRYVLDLVIQGVVGKYRIPVARSAEAYVIAVDPLGVLEEGEIHFQSTVALGADPFSDDSPYIVTGDVLVKSINHPALAAFTDVIIVPIKGTRSFMSDLSGGDLDGDTAWITWEPSLVESFTNTPLVVPPSTFISGNFERNGERLSDFCERLKNDSDRFAQELVQALLGGMSDRKVGLYSKFHDLACWQLGYDHPDTERLAHMFTTCLDANKTGLRVISDIFRADSRKWDVNNIPSCLQPVKNQYTASTGQYPRRQVPGPFVLESIRSAGVILNDELLGVYENLGPPRVLDADLLVPAMAAYTFAKRMRQEQGFNLWNCELRDLRAFVKECRDGWPGVASPKKGLPADDRDASIKELAVRFDSDAPDLSVFALVDARALRASLAYETCYPGNENFAFAVAFRDLCELKAKARGDAKPIVKELAETLTMGKSTRLALERK</sequence>
<comment type="caution">
    <text evidence="1">The sequence shown here is derived from an EMBL/GenBank/DDBJ whole genome shotgun (WGS) entry which is preliminary data.</text>
</comment>
<evidence type="ECO:0000313" key="2">
    <source>
        <dbReference type="Proteomes" id="UP000814128"/>
    </source>
</evidence>
<reference evidence="1" key="1">
    <citation type="submission" date="2021-02" db="EMBL/GenBank/DDBJ databases">
        <authorList>
            <consortium name="DOE Joint Genome Institute"/>
            <person name="Ahrendt S."/>
            <person name="Looney B.P."/>
            <person name="Miyauchi S."/>
            <person name="Morin E."/>
            <person name="Drula E."/>
            <person name="Courty P.E."/>
            <person name="Chicoki N."/>
            <person name="Fauchery L."/>
            <person name="Kohler A."/>
            <person name="Kuo A."/>
            <person name="Labutti K."/>
            <person name="Pangilinan J."/>
            <person name="Lipzen A."/>
            <person name="Riley R."/>
            <person name="Andreopoulos W."/>
            <person name="He G."/>
            <person name="Johnson J."/>
            <person name="Barry K.W."/>
            <person name="Grigoriev I.V."/>
            <person name="Nagy L."/>
            <person name="Hibbett D."/>
            <person name="Henrissat B."/>
            <person name="Matheny P.B."/>
            <person name="Labbe J."/>
            <person name="Martin F."/>
        </authorList>
    </citation>
    <scope>NUCLEOTIDE SEQUENCE</scope>
    <source>
        <strain evidence="1">EC-137</strain>
    </source>
</reference>
<dbReference type="EMBL" id="MU273511">
    <property type="protein sequence ID" value="KAI0033844.1"/>
    <property type="molecule type" value="Genomic_DNA"/>
</dbReference>